<dbReference type="Gene3D" id="3.40.50.300">
    <property type="entry name" value="P-loop containing nucleotide triphosphate hydrolases"/>
    <property type="match status" value="1"/>
</dbReference>
<feature type="domain" description="TrmE-type G" evidence="6">
    <location>
        <begin position="243"/>
        <end position="436"/>
    </location>
</feature>
<dbReference type="GO" id="GO:0002098">
    <property type="term" value="P:tRNA wobble uridine modification"/>
    <property type="evidence" value="ECO:0007669"/>
    <property type="project" value="TreeGrafter"/>
</dbReference>
<dbReference type="AlphaFoldDB" id="A0AAN8KBJ4"/>
<dbReference type="GO" id="GO:0030488">
    <property type="term" value="P:tRNA methylation"/>
    <property type="evidence" value="ECO:0007669"/>
    <property type="project" value="TreeGrafter"/>
</dbReference>
<dbReference type="InterPro" id="IPR018948">
    <property type="entry name" value="GTP-bd_TrmE_N"/>
</dbReference>
<comment type="similarity">
    <text evidence="2">Belongs to the TRAFAC class TrmE-Era-EngA-EngB-Septin-like GTPase superfamily. TrmE GTPase family.</text>
</comment>
<evidence type="ECO:0000259" key="6">
    <source>
        <dbReference type="PROSITE" id="PS51709"/>
    </source>
</evidence>
<dbReference type="InterPro" id="IPR031168">
    <property type="entry name" value="G_TrmE"/>
</dbReference>
<dbReference type="InterPro" id="IPR004520">
    <property type="entry name" value="GTPase_MnmE"/>
</dbReference>
<dbReference type="InterPro" id="IPR027266">
    <property type="entry name" value="TrmE/GcvT-like"/>
</dbReference>
<reference evidence="7 8" key="1">
    <citation type="submission" date="2024-01" db="EMBL/GenBank/DDBJ databases">
        <title>The genome of the rayed Mediterranean limpet Patella caerulea (Linnaeus, 1758).</title>
        <authorList>
            <person name="Anh-Thu Weber A."/>
            <person name="Halstead-Nussloch G."/>
        </authorList>
    </citation>
    <scope>NUCLEOTIDE SEQUENCE [LARGE SCALE GENOMIC DNA]</scope>
    <source>
        <strain evidence="7">AATW-2023a</strain>
        <tissue evidence="7">Whole specimen</tissue>
    </source>
</reference>
<dbReference type="InterPro" id="IPR025867">
    <property type="entry name" value="MnmE_helical"/>
</dbReference>
<protein>
    <recommendedName>
        <fullName evidence="6">TrmE-type G domain-containing protein</fullName>
    </recommendedName>
</protein>
<proteinExistence type="inferred from homology"/>
<accession>A0AAN8KBJ4</accession>
<dbReference type="FunFam" id="3.30.1360.120:FF:000007">
    <property type="entry name" value="tRNA modification GTPase GTPBP3, mitochondrial"/>
    <property type="match status" value="1"/>
</dbReference>
<dbReference type="SUPFAM" id="SSF52540">
    <property type="entry name" value="P-loop containing nucleoside triphosphate hydrolases"/>
    <property type="match status" value="1"/>
</dbReference>
<dbReference type="NCBIfam" id="NF003661">
    <property type="entry name" value="PRK05291.1-3"/>
    <property type="match status" value="1"/>
</dbReference>
<evidence type="ECO:0000313" key="8">
    <source>
        <dbReference type="Proteomes" id="UP001347796"/>
    </source>
</evidence>
<keyword evidence="8" id="KW-1185">Reference proteome</keyword>
<dbReference type="SUPFAM" id="SSF116878">
    <property type="entry name" value="TrmE connector domain"/>
    <property type="match status" value="1"/>
</dbReference>
<organism evidence="7 8">
    <name type="scientific">Patella caerulea</name>
    <name type="common">Rayed Mediterranean limpet</name>
    <dbReference type="NCBI Taxonomy" id="87958"/>
    <lineage>
        <taxon>Eukaryota</taxon>
        <taxon>Metazoa</taxon>
        <taxon>Spiralia</taxon>
        <taxon>Lophotrochozoa</taxon>
        <taxon>Mollusca</taxon>
        <taxon>Gastropoda</taxon>
        <taxon>Patellogastropoda</taxon>
        <taxon>Patelloidea</taxon>
        <taxon>Patellidae</taxon>
        <taxon>Patella</taxon>
    </lineage>
</organism>
<dbReference type="InterPro" id="IPR005225">
    <property type="entry name" value="Small_GTP-bd"/>
</dbReference>
<name>A0AAN8KBJ4_PATCE</name>
<dbReference type="CDD" id="cd14858">
    <property type="entry name" value="TrmE_N"/>
    <property type="match status" value="1"/>
</dbReference>
<dbReference type="NCBIfam" id="TIGR00231">
    <property type="entry name" value="small_GTP"/>
    <property type="match status" value="1"/>
</dbReference>
<evidence type="ECO:0000256" key="1">
    <source>
        <dbReference type="ARBA" id="ARBA00004173"/>
    </source>
</evidence>
<dbReference type="Pfam" id="PF12631">
    <property type="entry name" value="MnmE_helical"/>
    <property type="match status" value="1"/>
</dbReference>
<comment type="caution">
    <text evidence="7">The sequence shown here is derived from an EMBL/GenBank/DDBJ whole genome shotgun (WGS) entry which is preliminary data.</text>
</comment>
<dbReference type="Proteomes" id="UP001347796">
    <property type="component" value="Unassembled WGS sequence"/>
</dbReference>
<evidence type="ECO:0000256" key="5">
    <source>
        <dbReference type="ARBA" id="ARBA00023134"/>
    </source>
</evidence>
<dbReference type="Pfam" id="PF01926">
    <property type="entry name" value="MMR_HSR1"/>
    <property type="match status" value="1"/>
</dbReference>
<evidence type="ECO:0000256" key="3">
    <source>
        <dbReference type="ARBA" id="ARBA00022694"/>
    </source>
</evidence>
<dbReference type="GO" id="GO:0003924">
    <property type="term" value="F:GTPase activity"/>
    <property type="evidence" value="ECO:0007669"/>
    <property type="project" value="InterPro"/>
</dbReference>
<keyword evidence="5" id="KW-0342">GTP-binding</keyword>
<dbReference type="GO" id="GO:0005739">
    <property type="term" value="C:mitochondrion"/>
    <property type="evidence" value="ECO:0007669"/>
    <property type="project" value="UniProtKB-SubCell"/>
</dbReference>
<dbReference type="PANTHER" id="PTHR42714">
    <property type="entry name" value="TRNA MODIFICATION GTPASE GTPBP3"/>
    <property type="match status" value="1"/>
</dbReference>
<dbReference type="PANTHER" id="PTHR42714:SF2">
    <property type="entry name" value="TRNA MODIFICATION GTPASE GTPBP3, MITOCHONDRIAL"/>
    <property type="match status" value="1"/>
</dbReference>
<keyword evidence="4" id="KW-0547">Nucleotide-binding</keyword>
<dbReference type="HAMAP" id="MF_00379">
    <property type="entry name" value="GTPase_MnmE"/>
    <property type="match status" value="1"/>
</dbReference>
<dbReference type="InterPro" id="IPR027368">
    <property type="entry name" value="MnmE_dom2"/>
</dbReference>
<evidence type="ECO:0000256" key="2">
    <source>
        <dbReference type="ARBA" id="ARBA00011043"/>
    </source>
</evidence>
<evidence type="ECO:0000256" key="4">
    <source>
        <dbReference type="ARBA" id="ARBA00022741"/>
    </source>
</evidence>
<dbReference type="Pfam" id="PF10396">
    <property type="entry name" value="TrmE_N"/>
    <property type="match status" value="1"/>
</dbReference>
<gene>
    <name evidence="7" type="ORF">SNE40_004346</name>
</gene>
<dbReference type="CDD" id="cd04164">
    <property type="entry name" value="trmE"/>
    <property type="match status" value="1"/>
</dbReference>
<dbReference type="InterPro" id="IPR027417">
    <property type="entry name" value="P-loop_NTPase"/>
</dbReference>
<dbReference type="Gene3D" id="1.20.120.430">
    <property type="entry name" value="tRNA modification GTPase MnmE domain 2"/>
    <property type="match status" value="1"/>
</dbReference>
<dbReference type="GO" id="GO:0005525">
    <property type="term" value="F:GTP binding"/>
    <property type="evidence" value="ECO:0007669"/>
    <property type="project" value="UniProtKB-KW"/>
</dbReference>
<keyword evidence="3" id="KW-0819">tRNA processing</keyword>
<dbReference type="EMBL" id="JAZGQO010000003">
    <property type="protein sequence ID" value="KAK6188086.1"/>
    <property type="molecule type" value="Genomic_DNA"/>
</dbReference>
<dbReference type="PROSITE" id="PS51709">
    <property type="entry name" value="G_TRME"/>
    <property type="match status" value="1"/>
</dbReference>
<dbReference type="Gene3D" id="3.30.1360.120">
    <property type="entry name" value="Probable tRNA modification gtpase trme, domain 1"/>
    <property type="match status" value="1"/>
</dbReference>
<dbReference type="InterPro" id="IPR006073">
    <property type="entry name" value="GTP-bd"/>
</dbReference>
<evidence type="ECO:0000313" key="7">
    <source>
        <dbReference type="EMBL" id="KAK6188086.1"/>
    </source>
</evidence>
<sequence>MFFTKFILKTHLSFSVIRSISNSVLNHGTIYSLSSGHGKCGVAVIRVSGPQTSNAVQKLSQAKSLPVPRKSHLMKFYNPVSLEAIDKGLLLWFPGPRSFTGEDCAEFQVHGGPAVVMAMYEALSTIPGLRTAEAGEFTKRAFMNNKLDLTEVDGLADLIHAETEAQRKQALRQMDGDLSRLYMNWRKRLIKCAANVEAYIDFSEDENIEHDVIDNVNEETSKLCGEIETHLEDNRRGERLRSGVNVAIIGEPNVGKSSLLNILCERPAAIVSPIAGTTRDIVESAVNIGGYPVLLSDTAGLRVGQDEIEREGIRRAIQRAQQADIKVIVLDVTKFQFKTDLKTFINQHLLELGITEKCSVSVQSDRKYNSNTPDTCGDLELDLSDVLVVFNKIDLINNEYIIKELSNNMLDFSVQVSCVTEDGVEQFLDKLTTRIKTLCGNPLAGNPSLTQTRYRSHLHNCRQFLHSYFIQIKQQDIVLAAHQLHLALREIGKITGKISSEDIIDVVFRDFCIGK</sequence>
<comment type="subcellular location">
    <subcellularLocation>
        <location evidence="1">Mitochondrion</location>
    </subcellularLocation>
</comment>